<reference evidence="1" key="1">
    <citation type="journal article" date="2015" name="Nature">
        <title>Complex archaea that bridge the gap between prokaryotes and eukaryotes.</title>
        <authorList>
            <person name="Spang A."/>
            <person name="Saw J.H."/>
            <person name="Jorgensen S.L."/>
            <person name="Zaremba-Niedzwiedzka K."/>
            <person name="Martijn J."/>
            <person name="Lind A.E."/>
            <person name="van Eijk R."/>
            <person name="Schleper C."/>
            <person name="Guy L."/>
            <person name="Ettema T.J."/>
        </authorList>
    </citation>
    <scope>NUCLEOTIDE SEQUENCE</scope>
</reference>
<dbReference type="EMBL" id="LAZR01003703">
    <property type="protein sequence ID" value="KKN15522.1"/>
    <property type="molecule type" value="Genomic_DNA"/>
</dbReference>
<proteinExistence type="predicted"/>
<gene>
    <name evidence="1" type="ORF">LCGC14_0985130</name>
</gene>
<sequence length="65" mass="7198">MPHKPDMFGFSQAEIDQMNPVDRRAIEALARRRERQAGLQQGAQGGALKDRLQQALQRRIGGGGL</sequence>
<dbReference type="AlphaFoldDB" id="A0A0F9NTV4"/>
<evidence type="ECO:0000313" key="1">
    <source>
        <dbReference type="EMBL" id="KKN15522.1"/>
    </source>
</evidence>
<name>A0A0F9NTV4_9ZZZZ</name>
<accession>A0A0F9NTV4</accession>
<comment type="caution">
    <text evidence="1">The sequence shown here is derived from an EMBL/GenBank/DDBJ whole genome shotgun (WGS) entry which is preliminary data.</text>
</comment>
<protein>
    <submittedName>
        <fullName evidence="1">Uncharacterized protein</fullName>
    </submittedName>
</protein>
<organism evidence="1">
    <name type="scientific">marine sediment metagenome</name>
    <dbReference type="NCBI Taxonomy" id="412755"/>
    <lineage>
        <taxon>unclassified sequences</taxon>
        <taxon>metagenomes</taxon>
        <taxon>ecological metagenomes</taxon>
    </lineage>
</organism>